<evidence type="ECO:0000313" key="2">
    <source>
        <dbReference type="Proteomes" id="UP000058857"/>
    </source>
</evidence>
<accession>A0A0S2INL2</accession>
<sequence length="75" mass="9110">MLFDNLRAFEKILLFVHSCRSSYNSKVLGQVLRKGITYSATKYWTISHYKWLNNLHFENEILQETFNNYYSRVRI</sequence>
<dbReference type="AlphaFoldDB" id="A0A0S2INL2"/>
<proteinExistence type="predicted"/>
<reference evidence="1 2" key="1">
    <citation type="journal article" date="2015" name="PLoS Negl. Trop. Dis.">
        <title>Distribution of Plasmids in Distinct Leptospira Pathogenic Species.</title>
        <authorList>
            <person name="Wang Y."/>
            <person name="Zhuang X."/>
            <person name="Zhong Y."/>
            <person name="Zhang C."/>
            <person name="Zhang Y."/>
            <person name="Zeng L."/>
            <person name="Zhu Y."/>
            <person name="He P."/>
            <person name="Dong K."/>
            <person name="Pal U."/>
            <person name="Guo X."/>
            <person name="Qin J."/>
        </authorList>
    </citation>
    <scope>NUCLEOTIDE SEQUENCE [LARGE SCALE GENOMIC DNA]</scope>
    <source>
        <strain evidence="1 2">56604</strain>
    </source>
</reference>
<protein>
    <submittedName>
        <fullName evidence="1">Uncharacterized protein</fullName>
    </submittedName>
</protein>
<dbReference type="Proteomes" id="UP000058857">
    <property type="component" value="Chromosome 1"/>
</dbReference>
<dbReference type="EMBL" id="CP012029">
    <property type="protein sequence ID" value="ALO25069.1"/>
    <property type="molecule type" value="Genomic_DNA"/>
</dbReference>
<gene>
    <name evidence="1" type="ORF">LBBP_00737</name>
</gene>
<evidence type="ECO:0000313" key="1">
    <source>
        <dbReference type="EMBL" id="ALO25069.1"/>
    </source>
</evidence>
<dbReference type="PATRIC" id="fig|280505.15.peg.715"/>
<organism evidence="1">
    <name type="scientific">Leptospira borgpetersenii serovar Ballum</name>
    <dbReference type="NCBI Taxonomy" id="280505"/>
    <lineage>
        <taxon>Bacteria</taxon>
        <taxon>Pseudomonadati</taxon>
        <taxon>Spirochaetota</taxon>
        <taxon>Spirochaetia</taxon>
        <taxon>Leptospirales</taxon>
        <taxon>Leptospiraceae</taxon>
        <taxon>Leptospira</taxon>
    </lineage>
</organism>
<name>A0A0S2INL2_LEPBO</name>